<evidence type="ECO:0000313" key="2">
    <source>
        <dbReference type="Proteomes" id="UP000675940"/>
    </source>
</evidence>
<organism evidence="1 2">
    <name type="scientific">Sagittula salina</name>
    <dbReference type="NCBI Taxonomy" id="2820268"/>
    <lineage>
        <taxon>Bacteria</taxon>
        <taxon>Pseudomonadati</taxon>
        <taxon>Pseudomonadota</taxon>
        <taxon>Alphaproteobacteria</taxon>
        <taxon>Rhodobacterales</taxon>
        <taxon>Roseobacteraceae</taxon>
        <taxon>Sagittula</taxon>
    </lineage>
</organism>
<dbReference type="RefSeq" id="WP_209363248.1">
    <property type="nucleotide sequence ID" value="NZ_JAGISH010000015.1"/>
</dbReference>
<reference evidence="1" key="1">
    <citation type="submission" date="2021-03" db="EMBL/GenBank/DDBJ databases">
        <title>Sagittula salina sp. nov. strain M10.9X isolated from the marine waste.</title>
        <authorList>
            <person name="Satari L."/>
            <person name="Molina-Menor E."/>
            <person name="Vidal-Verdu A."/>
            <person name="Pascual J."/>
            <person name="Pereto J."/>
            <person name="Porcar M."/>
        </authorList>
    </citation>
    <scope>NUCLEOTIDE SEQUENCE</scope>
    <source>
        <strain evidence="1">M10.9X</strain>
    </source>
</reference>
<accession>A0A940S516</accession>
<dbReference type="AlphaFoldDB" id="A0A940S516"/>
<keyword evidence="2" id="KW-1185">Reference proteome</keyword>
<gene>
    <name evidence="1" type="ORF">J5474_19605</name>
</gene>
<sequence>MSLSIKKPAINLRDALARLATLRPAPRYETLWFSGDGTRKTFVLPTGWRTKLVYIDGLLKRPGSAEAYTTSVTLNVETIAFAVAPGTVSVGVYAECAQ</sequence>
<evidence type="ECO:0000313" key="1">
    <source>
        <dbReference type="EMBL" id="MBP0484684.1"/>
    </source>
</evidence>
<dbReference type="EMBL" id="JAGISH010000015">
    <property type="protein sequence ID" value="MBP0484684.1"/>
    <property type="molecule type" value="Genomic_DNA"/>
</dbReference>
<comment type="caution">
    <text evidence="1">The sequence shown here is derived from an EMBL/GenBank/DDBJ whole genome shotgun (WGS) entry which is preliminary data.</text>
</comment>
<proteinExistence type="predicted"/>
<protein>
    <submittedName>
        <fullName evidence="1">Uncharacterized protein</fullName>
    </submittedName>
</protein>
<dbReference type="Proteomes" id="UP000675940">
    <property type="component" value="Unassembled WGS sequence"/>
</dbReference>
<name>A0A940S516_9RHOB</name>